<comment type="subcellular location">
    <subcellularLocation>
        <location evidence="1">Nucleus</location>
    </subcellularLocation>
</comment>
<dbReference type="SMART" id="SM00066">
    <property type="entry name" value="GAL4"/>
    <property type="match status" value="1"/>
</dbReference>
<evidence type="ECO:0000256" key="5">
    <source>
        <dbReference type="ARBA" id="ARBA00023163"/>
    </source>
</evidence>
<keyword evidence="9" id="KW-1185">Reference proteome</keyword>
<keyword evidence="6" id="KW-0539">Nucleus</keyword>
<dbReference type="EMBL" id="CAWUHD010000009">
    <property type="protein sequence ID" value="CAK7212626.1"/>
    <property type="molecule type" value="Genomic_DNA"/>
</dbReference>
<dbReference type="Pfam" id="PF11951">
    <property type="entry name" value="Fungal_trans_2"/>
    <property type="match status" value="1"/>
</dbReference>
<evidence type="ECO:0000259" key="7">
    <source>
        <dbReference type="PROSITE" id="PS50048"/>
    </source>
</evidence>
<evidence type="ECO:0000256" key="3">
    <source>
        <dbReference type="ARBA" id="ARBA00023015"/>
    </source>
</evidence>
<dbReference type="Gene3D" id="4.10.240.10">
    <property type="entry name" value="Zn(2)-C6 fungal-type DNA-binding domain"/>
    <property type="match status" value="1"/>
</dbReference>
<dbReference type="PANTHER" id="PTHR37534">
    <property type="entry name" value="TRANSCRIPTIONAL ACTIVATOR PROTEIN UGA3"/>
    <property type="match status" value="1"/>
</dbReference>
<evidence type="ECO:0000313" key="8">
    <source>
        <dbReference type="EMBL" id="CAK7212626.1"/>
    </source>
</evidence>
<dbReference type="PANTHER" id="PTHR37534:SF39">
    <property type="entry name" value="TRANSCRIPTION FACTOR DOMAIN-CONTAINING PROTEIN"/>
    <property type="match status" value="1"/>
</dbReference>
<dbReference type="Proteomes" id="UP001642482">
    <property type="component" value="Unassembled WGS sequence"/>
</dbReference>
<sequence length="552" mass="61736">MAKPVGAENTSQVGQLRSAKRCWNCRDRKIACDRALPGCDKCRQRRKTCEGYGLRLSWPKDNDTRRSALGNGHYIQRQRTAAYEFVNASTQDINLFQGDVPVHLDSDMSTQRRLPPQPEAYPEAYMALQPNLMPAGQEITSMAYLDPSLAVEGYSLVPGVFSAASDQFEDLYGLLVRMSLTDDGPPALATRHALSALSYQTLGQKEFAYAHQSTAIRALQMSIESQMQPAQYFQAMAASMLLNYYEILDDNGSAASSAIYFCGCKRIALAMHREHRDYQGDLALILDWVFYHDAMYKFSIHHWEKRTAAQVMVKDGPKIVSKPVFSPLRHIVNPSIGCSLEMLEILCQVVDTILEPANPSYHSPEHIRALRLAEIRLDAVVQHVSAVSGMDVLDAVSSAAGNPTPQFLNEPYQYQETESKLYAVAVKLYLLRLGRGLDKQTDTVQDLLDKGYTLLRQLGHCKRPWVLFVLGVDARDEDERRVLLSSMGPDYNAAQVRLPKNIALVRRMIQAAWTQQELHSTEALSTSKNDNGSLLRIYNTVISANSAPPIFA</sequence>
<evidence type="ECO:0000256" key="4">
    <source>
        <dbReference type="ARBA" id="ARBA00023125"/>
    </source>
</evidence>
<dbReference type="PROSITE" id="PS50048">
    <property type="entry name" value="ZN2_CY6_FUNGAL_2"/>
    <property type="match status" value="1"/>
</dbReference>
<keyword evidence="4" id="KW-0238">DNA-binding</keyword>
<dbReference type="CDD" id="cd00067">
    <property type="entry name" value="GAL4"/>
    <property type="match status" value="1"/>
</dbReference>
<evidence type="ECO:0000256" key="2">
    <source>
        <dbReference type="ARBA" id="ARBA00022833"/>
    </source>
</evidence>
<protein>
    <recommendedName>
        <fullName evidence="7">Zn(2)-C6 fungal-type domain-containing protein</fullName>
    </recommendedName>
</protein>
<comment type="caution">
    <text evidence="8">The sequence shown here is derived from an EMBL/GenBank/DDBJ whole genome shotgun (WGS) entry which is preliminary data.</text>
</comment>
<evidence type="ECO:0000313" key="9">
    <source>
        <dbReference type="Proteomes" id="UP001642482"/>
    </source>
</evidence>
<dbReference type="Pfam" id="PF00172">
    <property type="entry name" value="Zn_clus"/>
    <property type="match status" value="1"/>
</dbReference>
<name>A0ABP0AZC3_9PEZI</name>
<evidence type="ECO:0000256" key="6">
    <source>
        <dbReference type="ARBA" id="ARBA00023242"/>
    </source>
</evidence>
<proteinExistence type="predicted"/>
<gene>
    <name evidence="8" type="ORF">SEUCBS140593_001566</name>
</gene>
<keyword evidence="2" id="KW-0862">Zinc</keyword>
<reference evidence="8 9" key="1">
    <citation type="submission" date="2024-01" db="EMBL/GenBank/DDBJ databases">
        <authorList>
            <person name="Allen C."/>
            <person name="Tagirdzhanova G."/>
        </authorList>
    </citation>
    <scope>NUCLEOTIDE SEQUENCE [LARGE SCALE GENOMIC DNA]</scope>
</reference>
<dbReference type="InterPro" id="IPR021858">
    <property type="entry name" value="Fun_TF"/>
</dbReference>
<dbReference type="InterPro" id="IPR036864">
    <property type="entry name" value="Zn2-C6_fun-type_DNA-bd_sf"/>
</dbReference>
<organism evidence="8 9">
    <name type="scientific">Sporothrix eucalyptigena</name>
    <dbReference type="NCBI Taxonomy" id="1812306"/>
    <lineage>
        <taxon>Eukaryota</taxon>
        <taxon>Fungi</taxon>
        <taxon>Dikarya</taxon>
        <taxon>Ascomycota</taxon>
        <taxon>Pezizomycotina</taxon>
        <taxon>Sordariomycetes</taxon>
        <taxon>Sordariomycetidae</taxon>
        <taxon>Ophiostomatales</taxon>
        <taxon>Ophiostomataceae</taxon>
        <taxon>Sporothrix</taxon>
    </lineage>
</organism>
<dbReference type="InterPro" id="IPR001138">
    <property type="entry name" value="Zn2Cys6_DnaBD"/>
</dbReference>
<dbReference type="SUPFAM" id="SSF57701">
    <property type="entry name" value="Zn2/Cys6 DNA-binding domain"/>
    <property type="match status" value="1"/>
</dbReference>
<keyword evidence="3" id="KW-0805">Transcription regulation</keyword>
<evidence type="ECO:0000256" key="1">
    <source>
        <dbReference type="ARBA" id="ARBA00004123"/>
    </source>
</evidence>
<accession>A0ABP0AZC3</accession>
<feature type="domain" description="Zn(2)-C6 fungal-type" evidence="7">
    <location>
        <begin position="21"/>
        <end position="49"/>
    </location>
</feature>
<keyword evidence="5" id="KW-0804">Transcription</keyword>